<evidence type="ECO:0000256" key="3">
    <source>
        <dbReference type="ARBA" id="ARBA00022692"/>
    </source>
</evidence>
<evidence type="ECO:0000256" key="2">
    <source>
        <dbReference type="ARBA" id="ARBA00022475"/>
    </source>
</evidence>
<organism evidence="9 10">
    <name type="scientific">Drouetiella hepatica Uher 2000/2452</name>
    <dbReference type="NCBI Taxonomy" id="904376"/>
    <lineage>
        <taxon>Bacteria</taxon>
        <taxon>Bacillati</taxon>
        <taxon>Cyanobacteriota</taxon>
        <taxon>Cyanophyceae</taxon>
        <taxon>Oculatellales</taxon>
        <taxon>Oculatellaceae</taxon>
        <taxon>Drouetiella</taxon>
    </lineage>
</organism>
<dbReference type="SUPFAM" id="SSF52540">
    <property type="entry name" value="P-loop containing nucleoside triphosphate hydrolases"/>
    <property type="match status" value="1"/>
</dbReference>
<dbReference type="EMBL" id="JAHHHD010000019">
    <property type="protein sequence ID" value="MBW4660239.1"/>
    <property type="molecule type" value="Genomic_DNA"/>
</dbReference>
<feature type="domain" description="Type IV secretion system coupling protein TraD DNA-binding" evidence="8">
    <location>
        <begin position="185"/>
        <end position="571"/>
    </location>
</feature>
<feature type="region of interest" description="Disordered" evidence="6">
    <location>
        <begin position="637"/>
        <end position="659"/>
    </location>
</feature>
<evidence type="ECO:0000256" key="1">
    <source>
        <dbReference type="ARBA" id="ARBA00004651"/>
    </source>
</evidence>
<evidence type="ECO:0000256" key="7">
    <source>
        <dbReference type="SAM" id="Phobius"/>
    </source>
</evidence>
<keyword evidence="2" id="KW-1003">Cell membrane</keyword>
<dbReference type="PANTHER" id="PTHR37937">
    <property type="entry name" value="CONJUGATIVE TRANSFER: DNA TRANSPORT"/>
    <property type="match status" value="1"/>
</dbReference>
<dbReference type="Pfam" id="PF10412">
    <property type="entry name" value="TrwB_AAD_bind"/>
    <property type="match status" value="1"/>
</dbReference>
<dbReference type="InterPro" id="IPR051539">
    <property type="entry name" value="T4SS-coupling_protein"/>
</dbReference>
<proteinExistence type="predicted"/>
<dbReference type="InterPro" id="IPR019476">
    <property type="entry name" value="T4SS_TraD_DNA-bd"/>
</dbReference>
<evidence type="ECO:0000256" key="4">
    <source>
        <dbReference type="ARBA" id="ARBA00022989"/>
    </source>
</evidence>
<feature type="transmembrane region" description="Helical" evidence="7">
    <location>
        <begin position="12"/>
        <end position="32"/>
    </location>
</feature>
<protein>
    <submittedName>
        <fullName evidence="9">Type IV secretion system DNA-binding domain-containing protein</fullName>
    </submittedName>
</protein>
<sequence>MLEWKNKDAFQITVLALTGFVSLAAIGIFEKLKLSIHSLFSLNEQSLSHTFLGWHWILERACLVAYLFSILIYQTKYFENIQKSSSGEAFRRQQRIYEFGWFVLFAVLPIVAFPICISTLKSVLRPESAYTLTCLICAGFSLLLTFNERKRKSTTIRGEELLTHEEAIAISETITENSDRAFYWGGLWLPIEDSSKHMLIIGEPGSGKSKTLSLFMETVLPHIGHGLDQRAIIYDPKRNTRSLLAGMELEANIKILDPFDKRSTAWNLAADVDEPDIARTVAEALIPEEGNASQPYFRDTAAVIVCAVMQALHIRKPYAWTLRDLVLVMRSGETITKLVSSVPETKHYVDQHCNQVGQAFQSVLSTAAGKIDWLTSVAALWDKAEEKISLRDWVSNQESILLLGSDNLRVVAMSQLNRMILTYLTLAVLDLPDNDDRRVWFLLDEFTSLGKIKKVQDLLYKGRSKGASVVIAFQEVAQLIEHYGREGQRIITANTANKVFLRSSDPETQKWEQTFFGIQEKYEESHSKNASLLGTRASFGKSEAIRERSLVLASEFGSLNLASRAKGISGFAKNPSIGSYRFNIAGHTVDKVSRPDPEIPNFLEKDAKSRKIRTFDQEEEATIYGVSLEINEPNLEEQSYSKKRKHKIRESIQRMLKDN</sequence>
<keyword evidence="4 7" id="KW-1133">Transmembrane helix</keyword>
<keyword evidence="3 7" id="KW-0812">Transmembrane</keyword>
<reference evidence="9" key="1">
    <citation type="submission" date="2021-05" db="EMBL/GenBank/DDBJ databases">
        <authorList>
            <person name="Pietrasiak N."/>
            <person name="Ward R."/>
            <person name="Stajich J.E."/>
            <person name="Kurbessoian T."/>
        </authorList>
    </citation>
    <scope>NUCLEOTIDE SEQUENCE</scope>
    <source>
        <strain evidence="9">UHER 2000/2452</strain>
    </source>
</reference>
<comment type="subcellular location">
    <subcellularLocation>
        <location evidence="1">Cell membrane</location>
        <topology evidence="1">Multi-pass membrane protein</topology>
    </subcellularLocation>
</comment>
<gene>
    <name evidence="9" type="ORF">KME15_16310</name>
</gene>
<dbReference type="PANTHER" id="PTHR37937:SF1">
    <property type="entry name" value="CONJUGATIVE TRANSFER: DNA TRANSPORT"/>
    <property type="match status" value="1"/>
</dbReference>
<name>A0A951QCX3_9CYAN</name>
<evidence type="ECO:0000259" key="8">
    <source>
        <dbReference type="Pfam" id="PF10412"/>
    </source>
</evidence>
<evidence type="ECO:0000256" key="5">
    <source>
        <dbReference type="ARBA" id="ARBA00023136"/>
    </source>
</evidence>
<feature type="compositionally biased region" description="Basic and acidic residues" evidence="6">
    <location>
        <begin position="649"/>
        <end position="659"/>
    </location>
</feature>
<feature type="transmembrane region" description="Helical" evidence="7">
    <location>
        <begin position="129"/>
        <end position="147"/>
    </location>
</feature>
<accession>A0A951QCX3</accession>
<dbReference type="Gene3D" id="3.40.50.300">
    <property type="entry name" value="P-loop containing nucleotide triphosphate hydrolases"/>
    <property type="match status" value="2"/>
</dbReference>
<feature type="transmembrane region" description="Helical" evidence="7">
    <location>
        <begin position="52"/>
        <end position="75"/>
    </location>
</feature>
<keyword evidence="5 7" id="KW-0472">Membrane</keyword>
<comment type="caution">
    <text evidence="9">The sequence shown here is derived from an EMBL/GenBank/DDBJ whole genome shotgun (WGS) entry which is preliminary data.</text>
</comment>
<dbReference type="AlphaFoldDB" id="A0A951QCX3"/>
<dbReference type="GO" id="GO:0003677">
    <property type="term" value="F:DNA binding"/>
    <property type="evidence" value="ECO:0007669"/>
    <property type="project" value="UniProtKB-KW"/>
</dbReference>
<dbReference type="CDD" id="cd01127">
    <property type="entry name" value="TrwB_TraG_TraD_VirD4"/>
    <property type="match status" value="1"/>
</dbReference>
<reference evidence="9" key="2">
    <citation type="journal article" date="2022" name="Microbiol. Resour. Announc.">
        <title>Metagenome Sequencing to Explore Phylogenomics of Terrestrial Cyanobacteria.</title>
        <authorList>
            <person name="Ward R.D."/>
            <person name="Stajich J.E."/>
            <person name="Johansen J.R."/>
            <person name="Huntemann M."/>
            <person name="Clum A."/>
            <person name="Foster B."/>
            <person name="Foster B."/>
            <person name="Roux S."/>
            <person name="Palaniappan K."/>
            <person name="Varghese N."/>
            <person name="Mukherjee S."/>
            <person name="Reddy T.B.K."/>
            <person name="Daum C."/>
            <person name="Copeland A."/>
            <person name="Chen I.A."/>
            <person name="Ivanova N.N."/>
            <person name="Kyrpides N.C."/>
            <person name="Shapiro N."/>
            <person name="Eloe-Fadrosh E.A."/>
            <person name="Pietrasiak N."/>
        </authorList>
    </citation>
    <scope>NUCLEOTIDE SEQUENCE</scope>
    <source>
        <strain evidence="9">UHER 2000/2452</strain>
    </source>
</reference>
<dbReference type="Proteomes" id="UP000757435">
    <property type="component" value="Unassembled WGS sequence"/>
</dbReference>
<evidence type="ECO:0000256" key="6">
    <source>
        <dbReference type="SAM" id="MobiDB-lite"/>
    </source>
</evidence>
<evidence type="ECO:0000313" key="9">
    <source>
        <dbReference type="EMBL" id="MBW4660239.1"/>
    </source>
</evidence>
<keyword evidence="9" id="KW-0238">DNA-binding</keyword>
<dbReference type="GO" id="GO:0005886">
    <property type="term" value="C:plasma membrane"/>
    <property type="evidence" value="ECO:0007669"/>
    <property type="project" value="UniProtKB-SubCell"/>
</dbReference>
<evidence type="ECO:0000313" key="10">
    <source>
        <dbReference type="Proteomes" id="UP000757435"/>
    </source>
</evidence>
<dbReference type="InterPro" id="IPR027417">
    <property type="entry name" value="P-loop_NTPase"/>
</dbReference>
<feature type="transmembrane region" description="Helical" evidence="7">
    <location>
        <begin position="96"/>
        <end position="117"/>
    </location>
</feature>